<keyword evidence="2" id="KW-1185">Reference proteome</keyword>
<dbReference type="EMBL" id="ACVA01000036">
    <property type="protein sequence ID" value="EEX18526.1"/>
    <property type="molecule type" value="Genomic_DNA"/>
</dbReference>
<dbReference type="HOGENOM" id="CLU_2357399_0_0_10"/>
<protein>
    <submittedName>
        <fullName evidence="1">Uncharacterized protein</fullName>
    </submittedName>
</protein>
<evidence type="ECO:0000313" key="2">
    <source>
        <dbReference type="Proteomes" id="UP000003327"/>
    </source>
</evidence>
<gene>
    <name evidence="1" type="ORF">HMPREF0973_01722</name>
</gene>
<accession>C9MQ23</accession>
<organism evidence="1 2">
    <name type="scientific">Prevotella veroralis F0319</name>
    <dbReference type="NCBI Taxonomy" id="649761"/>
    <lineage>
        <taxon>Bacteria</taxon>
        <taxon>Pseudomonadati</taxon>
        <taxon>Bacteroidota</taxon>
        <taxon>Bacteroidia</taxon>
        <taxon>Bacteroidales</taxon>
        <taxon>Prevotellaceae</taxon>
        <taxon>Prevotella</taxon>
    </lineage>
</organism>
<dbReference type="Proteomes" id="UP000003327">
    <property type="component" value="Unassembled WGS sequence"/>
</dbReference>
<reference evidence="1 2" key="1">
    <citation type="submission" date="2009-09" db="EMBL/GenBank/DDBJ databases">
        <authorList>
            <person name="Weinstock G."/>
            <person name="Sodergren E."/>
            <person name="Clifton S."/>
            <person name="Fulton L."/>
            <person name="Fulton B."/>
            <person name="Courtney L."/>
            <person name="Fronick C."/>
            <person name="Harrison M."/>
            <person name="Strong C."/>
            <person name="Farmer C."/>
            <person name="Delahaunty K."/>
            <person name="Markovic C."/>
            <person name="Hall O."/>
            <person name="Minx P."/>
            <person name="Tomlinson C."/>
            <person name="Mitreva M."/>
            <person name="Nelson J."/>
            <person name="Hou S."/>
            <person name="Wollam A."/>
            <person name="Pepin K.H."/>
            <person name="Johnson M."/>
            <person name="Bhonagiri V."/>
            <person name="Nash W.E."/>
            <person name="Warren W."/>
            <person name="Chinwalla A."/>
            <person name="Mardis E.R."/>
            <person name="Wilson R.K."/>
        </authorList>
    </citation>
    <scope>NUCLEOTIDE SEQUENCE [LARGE SCALE GENOMIC DNA]</scope>
    <source>
        <strain evidence="1 2">F0319</strain>
    </source>
</reference>
<name>C9MQ23_9BACT</name>
<proteinExistence type="predicted"/>
<comment type="caution">
    <text evidence="1">The sequence shown here is derived from an EMBL/GenBank/DDBJ whole genome shotgun (WGS) entry which is preliminary data.</text>
</comment>
<sequence length="96" mass="11314">MDVFLLYIFANIILKSYICHVMDKLDMNTSVIHPEVVRLRLPNSSDLRFLKELAQRMGWSFEREEMNGLDKSIEDLKAGHLYHAKDVDELMSQLMR</sequence>
<dbReference type="AlphaFoldDB" id="C9MQ23"/>
<dbReference type="STRING" id="649761.HMPREF0973_01722"/>
<evidence type="ECO:0000313" key="1">
    <source>
        <dbReference type="EMBL" id="EEX18526.1"/>
    </source>
</evidence>